<dbReference type="InterPro" id="IPR052906">
    <property type="entry name" value="Type_IV_Methyl-Rstrct_Enzyme"/>
</dbReference>
<proteinExistence type="predicted"/>
<dbReference type="Pfam" id="PF04471">
    <property type="entry name" value="Mrr_cat"/>
    <property type="match status" value="1"/>
</dbReference>
<sequence>MSGFNPLSTAGLKRLETERQREKALNLTRRFSDERQALMSILKKSPTIKAMQEWMGEEEISSFTKKKFVVKKPVKEHHDPHPAKPAPGFMDRLLGRSAKIEQDYQDRCAMVDADNAEAERRYDASIAEWEAQWSKHEADQAKTEKAEAARIEDANQKIRDIKKAWQDGDAETVVQYVAAIMRMSDHPPPLAPRVELQYDKTAKLLLIDYWLPLPSDMPTTKTVRYNATSGEFSTTQISQTDAKALYDNMCYQACLRTIRDTFRGDKPKNIDTIVFNGNVTAVNAATGKKSTETIMSILVGRDAIAGIDFKNVDPKACFKSLKGVSASSLSGLAAVVPVIKFNKTDKRFIKAEEVELVEDGSVNLAAMGWEEFEHLVRQVFEREFASRGGEVKITQSSADGGVDAIAFDPDPITGGKIVIQAKRYTRPVGVSAVRDLYGTAQSEGASKGILVTTADFGPDAYKFVQGKPITLLNGGHLLHLLEKHGMRARIDIAQARRELGLSSKISGRAQG</sequence>
<accession>A0A1H8LXN2</accession>
<dbReference type="GO" id="GO:0009307">
    <property type="term" value="P:DNA restriction-modification system"/>
    <property type="evidence" value="ECO:0007669"/>
    <property type="project" value="InterPro"/>
</dbReference>
<keyword evidence="3" id="KW-1185">Reference proteome</keyword>
<dbReference type="EMBL" id="FOCE01000012">
    <property type="protein sequence ID" value="SEO09883.1"/>
    <property type="molecule type" value="Genomic_DNA"/>
</dbReference>
<dbReference type="OrthoDB" id="9803736at2"/>
<dbReference type="RefSeq" id="WP_091303277.1">
    <property type="nucleotide sequence ID" value="NZ_FOCE01000012.1"/>
</dbReference>
<dbReference type="AlphaFoldDB" id="A0A1H8LXN2"/>
<dbReference type="PANTHER" id="PTHR30015">
    <property type="entry name" value="MRR RESTRICTION SYSTEM PROTEIN"/>
    <property type="match status" value="1"/>
</dbReference>
<evidence type="ECO:0000259" key="1">
    <source>
        <dbReference type="Pfam" id="PF04471"/>
    </source>
</evidence>
<dbReference type="Gene3D" id="3.40.1350.10">
    <property type="match status" value="1"/>
</dbReference>
<gene>
    <name evidence="2" type="ORF">SAMN04488103_1125</name>
</gene>
<dbReference type="InterPro" id="IPR011335">
    <property type="entry name" value="Restrct_endonuc-II-like"/>
</dbReference>
<dbReference type="InterPro" id="IPR011856">
    <property type="entry name" value="tRNA_endonuc-like_dom_sf"/>
</dbReference>
<dbReference type="GO" id="GO:0015666">
    <property type="term" value="F:restriction endodeoxyribonuclease activity"/>
    <property type="evidence" value="ECO:0007669"/>
    <property type="project" value="TreeGrafter"/>
</dbReference>
<dbReference type="GO" id="GO:0003677">
    <property type="term" value="F:DNA binding"/>
    <property type="evidence" value="ECO:0007669"/>
    <property type="project" value="InterPro"/>
</dbReference>
<dbReference type="InterPro" id="IPR007560">
    <property type="entry name" value="Restrct_endonuc_IV_Mrr"/>
</dbReference>
<evidence type="ECO:0000313" key="2">
    <source>
        <dbReference type="EMBL" id="SEO09883.1"/>
    </source>
</evidence>
<protein>
    <submittedName>
        <fullName evidence="2">Restriction system protein</fullName>
    </submittedName>
</protein>
<dbReference type="SUPFAM" id="SSF52980">
    <property type="entry name" value="Restriction endonuclease-like"/>
    <property type="match status" value="1"/>
</dbReference>
<dbReference type="STRING" id="933059.SAMN04488103_1125"/>
<dbReference type="Proteomes" id="UP000198761">
    <property type="component" value="Unassembled WGS sequence"/>
</dbReference>
<organism evidence="2 3">
    <name type="scientific">Gemmobacter aquatilis</name>
    <dbReference type="NCBI Taxonomy" id="933059"/>
    <lineage>
        <taxon>Bacteria</taxon>
        <taxon>Pseudomonadati</taxon>
        <taxon>Pseudomonadota</taxon>
        <taxon>Alphaproteobacteria</taxon>
        <taxon>Rhodobacterales</taxon>
        <taxon>Paracoccaceae</taxon>
        <taxon>Gemmobacter</taxon>
    </lineage>
</organism>
<evidence type="ECO:0000313" key="3">
    <source>
        <dbReference type="Proteomes" id="UP000198761"/>
    </source>
</evidence>
<name>A0A1H8LXN2_9RHOB</name>
<reference evidence="2 3" key="1">
    <citation type="submission" date="2016-10" db="EMBL/GenBank/DDBJ databases">
        <authorList>
            <person name="de Groot N.N."/>
        </authorList>
    </citation>
    <scope>NUCLEOTIDE SEQUENCE [LARGE SCALE GENOMIC DNA]</scope>
    <source>
        <strain evidence="2 3">DSM 3857</strain>
    </source>
</reference>
<feature type="domain" description="Restriction endonuclease type IV Mrr" evidence="1">
    <location>
        <begin position="365"/>
        <end position="481"/>
    </location>
</feature>
<dbReference type="PANTHER" id="PTHR30015:SF7">
    <property type="entry name" value="TYPE IV METHYL-DIRECTED RESTRICTION ENZYME ECOKMRR"/>
    <property type="match status" value="1"/>
</dbReference>